<dbReference type="EMBL" id="CAJNOC010003878">
    <property type="protein sequence ID" value="CAF1001538.1"/>
    <property type="molecule type" value="Genomic_DNA"/>
</dbReference>
<keyword evidence="2" id="KW-1185">Reference proteome</keyword>
<dbReference type="OrthoDB" id="408781at2759"/>
<accession>A0A814GWJ9</accession>
<protein>
    <submittedName>
        <fullName evidence="1">Uncharacterized protein</fullName>
    </submittedName>
</protein>
<comment type="caution">
    <text evidence="1">The sequence shown here is derived from an EMBL/GenBank/DDBJ whole genome shotgun (WGS) entry which is preliminary data.</text>
</comment>
<evidence type="ECO:0000313" key="2">
    <source>
        <dbReference type="Proteomes" id="UP000663879"/>
    </source>
</evidence>
<reference evidence="1" key="1">
    <citation type="submission" date="2021-02" db="EMBL/GenBank/DDBJ databases">
        <authorList>
            <person name="Nowell W R."/>
        </authorList>
    </citation>
    <scope>NUCLEOTIDE SEQUENCE</scope>
    <source>
        <strain evidence="1">Ploen Becks lab</strain>
    </source>
</reference>
<evidence type="ECO:0000313" key="1">
    <source>
        <dbReference type="EMBL" id="CAF1001538.1"/>
    </source>
</evidence>
<dbReference type="AlphaFoldDB" id="A0A814GWJ9"/>
<sequence length="419" mass="49665">MKSFLECQRKKGTNVENFLKIIKEIEVIDKHIDIAQRQRNVYNLNRKNLPDSTILIEIDWKQKIVIGMSPRQISREYRKQQQRTLLGFGIYHRDDNNLIKLINVDIIASFLSQKGKDVVSAFRFLRGQEMFKKIDKKKYIIWTDAGTHFRCADFLHYLFNELANEEIIVQYNIFAEKHGKSSRDQHFSVISNFIRQESFIRKLSCSQDIVDAIHKHQLLSNKNRENKKLDLIETYAFIIEPSSQKKGNIRCIENINNYYNFFNDQEFIFKSTIISDLKKEIIIQFSDKSKAYSKEEIVQNEIKIANDPISIENLEKKLFHIDLLQREKRRKLSNSTEKKNLQSIKLFNKANCKKSCKSCTQQTAIKLSDLDETTSFFRLNQINEELRRHGHAKFKRINGKNRTIEQGKKELRNHLIQFH</sequence>
<gene>
    <name evidence="1" type="ORF">OXX778_LOCUS16428</name>
</gene>
<dbReference type="Proteomes" id="UP000663879">
    <property type="component" value="Unassembled WGS sequence"/>
</dbReference>
<organism evidence="1 2">
    <name type="scientific">Brachionus calyciflorus</name>
    <dbReference type="NCBI Taxonomy" id="104777"/>
    <lineage>
        <taxon>Eukaryota</taxon>
        <taxon>Metazoa</taxon>
        <taxon>Spiralia</taxon>
        <taxon>Gnathifera</taxon>
        <taxon>Rotifera</taxon>
        <taxon>Eurotatoria</taxon>
        <taxon>Monogononta</taxon>
        <taxon>Pseudotrocha</taxon>
        <taxon>Ploima</taxon>
        <taxon>Brachionidae</taxon>
        <taxon>Brachionus</taxon>
    </lineage>
</organism>
<proteinExistence type="predicted"/>
<name>A0A814GWJ9_9BILA</name>